<dbReference type="Proteomes" id="UP000255125">
    <property type="component" value="Unassembled WGS sequence"/>
</dbReference>
<dbReference type="OrthoDB" id="9778934at2"/>
<dbReference type="KEGG" id="pfn:HZ99_25445"/>
<gene>
    <name evidence="2" type="primary">copB_1</name>
    <name evidence="2" type="ORF">NCTC10392_01660</name>
</gene>
<sequence length="280" mass="30743">MSQIFRPVALLIATFAPVALATAETMDHSQMQGMAPAKPAATTQSRTPIPVLTDADRAAVYDAPGGHVVHDSGINSLFVINQLEWQGSDDGRAVGWDAKGWVGGDIDRLWLRTEGERAKGKTEKAEVQALWGHAISPWWDVVAGLRQDFKPGDSETWAAFGLQGMALYNFEAEATLFVGEGGQSAARLEGDYDILLTNRLVLQPTAEANFYGKNDPGRGIGAGLAETEVGVRLRYEIRREFAPYVGVTWNRAYGQTAEYARDEGEDRSEVRWVLGVRLWF</sequence>
<dbReference type="GO" id="GO:0005507">
    <property type="term" value="F:copper ion binding"/>
    <property type="evidence" value="ECO:0007669"/>
    <property type="project" value="InterPro"/>
</dbReference>
<dbReference type="GO" id="GO:0009279">
    <property type="term" value="C:cell outer membrane"/>
    <property type="evidence" value="ECO:0007669"/>
    <property type="project" value="InterPro"/>
</dbReference>
<feature type="chain" id="PRO_5016772527" evidence="1">
    <location>
        <begin position="22"/>
        <end position="280"/>
    </location>
</feature>
<protein>
    <submittedName>
        <fullName evidence="2">Copper resistance protein</fullName>
    </submittedName>
</protein>
<name>A0A379IAC4_PSEFL</name>
<dbReference type="GO" id="GO:0006878">
    <property type="term" value="P:intracellular copper ion homeostasis"/>
    <property type="evidence" value="ECO:0007669"/>
    <property type="project" value="InterPro"/>
</dbReference>
<dbReference type="InterPro" id="IPR007939">
    <property type="entry name" value="Cu-R_B_prcur"/>
</dbReference>
<dbReference type="Pfam" id="PF05275">
    <property type="entry name" value="CopB"/>
    <property type="match status" value="1"/>
</dbReference>
<dbReference type="SUPFAM" id="SSF56935">
    <property type="entry name" value="Porins"/>
    <property type="match status" value="1"/>
</dbReference>
<organism evidence="2 3">
    <name type="scientific">Pseudomonas fluorescens</name>
    <dbReference type="NCBI Taxonomy" id="294"/>
    <lineage>
        <taxon>Bacteria</taxon>
        <taxon>Pseudomonadati</taxon>
        <taxon>Pseudomonadota</taxon>
        <taxon>Gammaproteobacteria</taxon>
        <taxon>Pseudomonadales</taxon>
        <taxon>Pseudomonadaceae</taxon>
        <taxon>Pseudomonas</taxon>
    </lineage>
</organism>
<dbReference type="EMBL" id="UGUS01000002">
    <property type="protein sequence ID" value="SUD29714.1"/>
    <property type="molecule type" value="Genomic_DNA"/>
</dbReference>
<feature type="signal peptide" evidence="1">
    <location>
        <begin position="1"/>
        <end position="21"/>
    </location>
</feature>
<keyword evidence="1" id="KW-0732">Signal</keyword>
<evidence type="ECO:0000313" key="3">
    <source>
        <dbReference type="Proteomes" id="UP000255125"/>
    </source>
</evidence>
<dbReference type="AlphaFoldDB" id="A0A379IAC4"/>
<reference evidence="2 3" key="1">
    <citation type="submission" date="2018-06" db="EMBL/GenBank/DDBJ databases">
        <authorList>
            <consortium name="Pathogen Informatics"/>
            <person name="Doyle S."/>
        </authorList>
    </citation>
    <scope>NUCLEOTIDE SEQUENCE [LARGE SCALE GENOMIC DNA]</scope>
    <source>
        <strain evidence="2 3">NCTC10392</strain>
    </source>
</reference>
<evidence type="ECO:0000313" key="2">
    <source>
        <dbReference type="EMBL" id="SUD29714.1"/>
    </source>
</evidence>
<evidence type="ECO:0000256" key="1">
    <source>
        <dbReference type="SAM" id="SignalP"/>
    </source>
</evidence>
<dbReference type="RefSeq" id="WP_038446809.1">
    <property type="nucleotide sequence ID" value="NZ_CP008896.1"/>
</dbReference>
<accession>A0A379IAC4</accession>
<proteinExistence type="predicted"/>